<dbReference type="Proteomes" id="UP000054408">
    <property type="component" value="Unassembled WGS sequence"/>
</dbReference>
<gene>
    <name evidence="1" type="ORF">AMSG_05279</name>
</gene>
<evidence type="ECO:0000313" key="2">
    <source>
        <dbReference type="Proteomes" id="UP000054408"/>
    </source>
</evidence>
<keyword evidence="2" id="KW-1185">Reference proteome</keyword>
<proteinExistence type="predicted"/>
<protein>
    <recommendedName>
        <fullName evidence="3">Phosphatidylinositol-specific phospholipase C X domain-containing protein</fullName>
    </recommendedName>
</protein>
<accession>A0A0L0DAA0</accession>
<dbReference type="PANTHER" id="PTHR13593:SF113">
    <property type="entry name" value="SI:DKEY-266F7.9"/>
    <property type="match status" value="1"/>
</dbReference>
<dbReference type="GeneID" id="25564721"/>
<name>A0A0L0DAA0_THETB</name>
<dbReference type="eggNOG" id="KOG4306">
    <property type="taxonomic scope" value="Eukaryota"/>
</dbReference>
<dbReference type="InterPro" id="IPR051057">
    <property type="entry name" value="PI-PLC_domain"/>
</dbReference>
<dbReference type="EMBL" id="GL349454">
    <property type="protein sequence ID" value="KNC49284.1"/>
    <property type="molecule type" value="Genomic_DNA"/>
</dbReference>
<dbReference type="Gene3D" id="3.20.20.190">
    <property type="entry name" value="Phosphatidylinositol (PI) phosphodiesterase"/>
    <property type="match status" value="1"/>
</dbReference>
<dbReference type="GO" id="GO:0008081">
    <property type="term" value="F:phosphoric diester hydrolase activity"/>
    <property type="evidence" value="ECO:0007669"/>
    <property type="project" value="InterPro"/>
</dbReference>
<dbReference type="OrthoDB" id="1046782at2759"/>
<sequence>MARAERAHSRRLANWMALLPEEALARRVWEVALPGSHDSAAHAVAFWHTLRASYASLPTRRLAGRVLRAVAPVAAPLGWIIRGWAQTQALDIAGQLAAGVRVLDLRVYAWHSSAAEAGDDEAAAASGDGLQYALSHSFPTGEALEDALDAVLAFLAEHPTELVVVRLTEDGEPFRAPHLLMAMLDNCIAPALARHAAVVAAVSSVELERPMAELIADGRRLVLLWEGSLDALPAIDTLPSYMLEVKLAALDARVSLLAESPPALFSEIDFCLTPSQPLIRSRYLPWQRCARQTYGSLASLCEAMNISATEYVTAHGAALASSASFLSFDFVDPDLMACVIYSLYAIDCRARTGGKYGTLHALCDLANRLASAATAGRQLAEAD</sequence>
<dbReference type="CDD" id="cd08557">
    <property type="entry name" value="PI-PLCc_bacteria_like"/>
    <property type="match status" value="1"/>
</dbReference>
<reference evidence="1 2" key="1">
    <citation type="submission" date="2010-05" db="EMBL/GenBank/DDBJ databases">
        <title>The Genome Sequence of Thecamonas trahens ATCC 50062.</title>
        <authorList>
            <consortium name="The Broad Institute Genome Sequencing Platform"/>
            <person name="Russ C."/>
            <person name="Cuomo C."/>
            <person name="Shea T."/>
            <person name="Young S.K."/>
            <person name="Zeng Q."/>
            <person name="Koehrsen M."/>
            <person name="Haas B."/>
            <person name="Borodovsky M."/>
            <person name="Guigo R."/>
            <person name="Alvarado L."/>
            <person name="Berlin A."/>
            <person name="Bochicchio J."/>
            <person name="Borenstein D."/>
            <person name="Chapman S."/>
            <person name="Chen Z."/>
            <person name="Freedman E."/>
            <person name="Gellesch M."/>
            <person name="Goldberg J."/>
            <person name="Griggs A."/>
            <person name="Gujja S."/>
            <person name="Heilman E."/>
            <person name="Heiman D."/>
            <person name="Hepburn T."/>
            <person name="Howarth C."/>
            <person name="Jen D."/>
            <person name="Larson L."/>
            <person name="Mehta T."/>
            <person name="Park D."/>
            <person name="Pearson M."/>
            <person name="Roberts A."/>
            <person name="Saif S."/>
            <person name="Shenoy N."/>
            <person name="Sisk P."/>
            <person name="Stolte C."/>
            <person name="Sykes S."/>
            <person name="Thomson T."/>
            <person name="Walk T."/>
            <person name="White J."/>
            <person name="Yandava C."/>
            <person name="Burger G."/>
            <person name="Gray M.W."/>
            <person name="Holland P.W.H."/>
            <person name="King N."/>
            <person name="Lang F.B.F."/>
            <person name="Roger A.J."/>
            <person name="Ruiz-Trillo I."/>
            <person name="Lander E."/>
            <person name="Nusbaum C."/>
        </authorList>
    </citation>
    <scope>NUCLEOTIDE SEQUENCE [LARGE SCALE GENOMIC DNA]</scope>
    <source>
        <strain evidence="1 2">ATCC 50062</strain>
    </source>
</reference>
<dbReference type="InterPro" id="IPR017946">
    <property type="entry name" value="PLC-like_Pdiesterase_TIM-brl"/>
</dbReference>
<organism evidence="1 2">
    <name type="scientific">Thecamonas trahens ATCC 50062</name>
    <dbReference type="NCBI Taxonomy" id="461836"/>
    <lineage>
        <taxon>Eukaryota</taxon>
        <taxon>Apusozoa</taxon>
        <taxon>Apusomonadida</taxon>
        <taxon>Apusomonadidae</taxon>
        <taxon>Thecamonas</taxon>
    </lineage>
</organism>
<dbReference type="PANTHER" id="PTHR13593">
    <property type="match status" value="1"/>
</dbReference>
<dbReference type="STRING" id="461836.A0A0L0DAA0"/>
<dbReference type="RefSeq" id="XP_013757998.1">
    <property type="nucleotide sequence ID" value="XM_013902544.1"/>
</dbReference>
<dbReference type="AlphaFoldDB" id="A0A0L0DAA0"/>
<dbReference type="SUPFAM" id="SSF51695">
    <property type="entry name" value="PLC-like phosphodiesterases"/>
    <property type="match status" value="1"/>
</dbReference>
<dbReference type="GO" id="GO:0006629">
    <property type="term" value="P:lipid metabolic process"/>
    <property type="evidence" value="ECO:0007669"/>
    <property type="project" value="InterPro"/>
</dbReference>
<evidence type="ECO:0000313" key="1">
    <source>
        <dbReference type="EMBL" id="KNC49284.1"/>
    </source>
</evidence>
<evidence type="ECO:0008006" key="3">
    <source>
        <dbReference type="Google" id="ProtNLM"/>
    </source>
</evidence>